<feature type="compositionally biased region" description="Basic residues" evidence="1">
    <location>
        <begin position="126"/>
        <end position="147"/>
    </location>
</feature>
<dbReference type="AlphaFoldDB" id="A0A3N4JWB7"/>
<keyword evidence="5" id="KW-1185">Reference proteome</keyword>
<evidence type="ECO:0008006" key="6">
    <source>
        <dbReference type="Google" id="ProtNLM"/>
    </source>
</evidence>
<keyword evidence="2" id="KW-0812">Transmembrane</keyword>
<keyword evidence="3" id="KW-0732">Signal</keyword>
<feature type="region of interest" description="Disordered" evidence="1">
    <location>
        <begin position="104"/>
        <end position="147"/>
    </location>
</feature>
<dbReference type="EMBL" id="ML120367">
    <property type="protein sequence ID" value="RPB02656.1"/>
    <property type="molecule type" value="Genomic_DNA"/>
</dbReference>
<protein>
    <recommendedName>
        <fullName evidence="6">Secreted protein</fullName>
    </recommendedName>
</protein>
<feature type="compositionally biased region" description="Basic residues" evidence="1">
    <location>
        <begin position="104"/>
        <end position="117"/>
    </location>
</feature>
<keyword evidence="2" id="KW-0472">Membrane</keyword>
<evidence type="ECO:0000256" key="1">
    <source>
        <dbReference type="SAM" id="MobiDB-lite"/>
    </source>
</evidence>
<reference evidence="4 5" key="1">
    <citation type="journal article" date="2018" name="Nat. Ecol. Evol.">
        <title>Pezizomycetes genomes reveal the molecular basis of ectomycorrhizal truffle lifestyle.</title>
        <authorList>
            <person name="Murat C."/>
            <person name="Payen T."/>
            <person name="Noel B."/>
            <person name="Kuo A."/>
            <person name="Morin E."/>
            <person name="Chen J."/>
            <person name="Kohler A."/>
            <person name="Krizsan K."/>
            <person name="Balestrini R."/>
            <person name="Da Silva C."/>
            <person name="Montanini B."/>
            <person name="Hainaut M."/>
            <person name="Levati E."/>
            <person name="Barry K.W."/>
            <person name="Belfiori B."/>
            <person name="Cichocki N."/>
            <person name="Clum A."/>
            <person name="Dockter R.B."/>
            <person name="Fauchery L."/>
            <person name="Guy J."/>
            <person name="Iotti M."/>
            <person name="Le Tacon F."/>
            <person name="Lindquist E.A."/>
            <person name="Lipzen A."/>
            <person name="Malagnac F."/>
            <person name="Mello A."/>
            <person name="Molinier V."/>
            <person name="Miyauchi S."/>
            <person name="Poulain J."/>
            <person name="Riccioni C."/>
            <person name="Rubini A."/>
            <person name="Sitrit Y."/>
            <person name="Splivallo R."/>
            <person name="Traeger S."/>
            <person name="Wang M."/>
            <person name="Zifcakova L."/>
            <person name="Wipf D."/>
            <person name="Zambonelli A."/>
            <person name="Paolocci F."/>
            <person name="Nowrousian M."/>
            <person name="Ottonello S."/>
            <person name="Baldrian P."/>
            <person name="Spatafora J.W."/>
            <person name="Henrissat B."/>
            <person name="Nagy L.G."/>
            <person name="Aury J.M."/>
            <person name="Wincker P."/>
            <person name="Grigoriev I.V."/>
            <person name="Bonfante P."/>
            <person name="Martin F.M."/>
        </authorList>
    </citation>
    <scope>NUCLEOTIDE SEQUENCE [LARGE SCALE GENOMIC DNA]</scope>
    <source>
        <strain evidence="4 5">120613-1</strain>
    </source>
</reference>
<evidence type="ECO:0000256" key="3">
    <source>
        <dbReference type="SAM" id="SignalP"/>
    </source>
</evidence>
<evidence type="ECO:0000256" key="2">
    <source>
        <dbReference type="SAM" id="Phobius"/>
    </source>
</evidence>
<proteinExistence type="predicted"/>
<keyword evidence="2" id="KW-1133">Transmembrane helix</keyword>
<feature type="signal peptide" evidence="3">
    <location>
        <begin position="1"/>
        <end position="15"/>
    </location>
</feature>
<evidence type="ECO:0000313" key="5">
    <source>
        <dbReference type="Proteomes" id="UP000276215"/>
    </source>
</evidence>
<evidence type="ECO:0000313" key="4">
    <source>
        <dbReference type="EMBL" id="RPB02656.1"/>
    </source>
</evidence>
<sequence>MQCQANNLFFYSTLAFLVPHVSYYGQHARQPCYESPPGWKQVRGEESDPMAHCTGPIGDQATRRQKFGTRRHGITTDTLKTESFYFTYLYFFYYIIFGLRKEKKGKGNSGRNGKRHSLQVPFEIRKRSKGKGKKKRREKNKRGSILA</sequence>
<dbReference type="Proteomes" id="UP000276215">
    <property type="component" value="Unassembled WGS sequence"/>
</dbReference>
<feature type="chain" id="PRO_5017963513" description="Secreted protein" evidence="3">
    <location>
        <begin position="16"/>
        <end position="147"/>
    </location>
</feature>
<name>A0A3N4JWB7_9PEZI</name>
<organism evidence="4 5">
    <name type="scientific">Choiromyces venosus 120613-1</name>
    <dbReference type="NCBI Taxonomy" id="1336337"/>
    <lineage>
        <taxon>Eukaryota</taxon>
        <taxon>Fungi</taxon>
        <taxon>Dikarya</taxon>
        <taxon>Ascomycota</taxon>
        <taxon>Pezizomycotina</taxon>
        <taxon>Pezizomycetes</taxon>
        <taxon>Pezizales</taxon>
        <taxon>Tuberaceae</taxon>
        <taxon>Choiromyces</taxon>
    </lineage>
</organism>
<accession>A0A3N4JWB7</accession>
<feature type="transmembrane region" description="Helical" evidence="2">
    <location>
        <begin position="83"/>
        <end position="99"/>
    </location>
</feature>
<gene>
    <name evidence="4" type="ORF">L873DRAFT_425092</name>
</gene>